<gene>
    <name evidence="8" type="ORF">TEA_016009</name>
</gene>
<proteinExistence type="predicted"/>
<evidence type="ECO:0000259" key="7">
    <source>
        <dbReference type="PROSITE" id="PS50011"/>
    </source>
</evidence>
<feature type="domain" description="Protein kinase" evidence="7">
    <location>
        <begin position="36"/>
        <end position="137"/>
    </location>
</feature>
<dbReference type="GO" id="GO:0005886">
    <property type="term" value="C:plasma membrane"/>
    <property type="evidence" value="ECO:0007669"/>
    <property type="project" value="TreeGrafter"/>
</dbReference>
<name>A0A4S4DSV3_CAMSN</name>
<dbReference type="PANTHER" id="PTHR27003:SF88">
    <property type="entry name" value="RECEPTOR-LIKE PROTEIN KINASE THESEUS 1"/>
    <property type="match status" value="1"/>
</dbReference>
<dbReference type="GO" id="GO:0005524">
    <property type="term" value="F:ATP binding"/>
    <property type="evidence" value="ECO:0007669"/>
    <property type="project" value="UniProtKB-UniRule"/>
</dbReference>
<evidence type="ECO:0000256" key="1">
    <source>
        <dbReference type="ARBA" id="ARBA00022527"/>
    </source>
</evidence>
<dbReference type="SUPFAM" id="SSF56112">
    <property type="entry name" value="Protein kinase-like (PK-like)"/>
    <property type="match status" value="1"/>
</dbReference>
<keyword evidence="2" id="KW-0808">Transferase</keyword>
<keyword evidence="4" id="KW-0418">Kinase</keyword>
<comment type="caution">
    <text evidence="8">The sequence shown here is derived from an EMBL/GenBank/DDBJ whole genome shotgun (WGS) entry which is preliminary data.</text>
</comment>
<sequence>MPAFDSGNTTTNGVYQADELCRWFSFVEIQSATNNFDDTLVIGKGGFGKVYKGFIDGGATTVAIKRSNAESKQGAAEFWTEIKTLSKLRHTHLVTLIGYSDDCEEMILVYERGSEDERLLVLVLHRLLVLVLHRLLV</sequence>
<dbReference type="InterPro" id="IPR011009">
    <property type="entry name" value="Kinase-like_dom_sf"/>
</dbReference>
<dbReference type="EMBL" id="SDRB02010464">
    <property type="protein sequence ID" value="THG06312.1"/>
    <property type="molecule type" value="Genomic_DNA"/>
</dbReference>
<keyword evidence="3 6" id="KW-0547">Nucleotide-binding</keyword>
<dbReference type="AlphaFoldDB" id="A0A4S4DSV3"/>
<accession>A0A4S4DSV3</accession>
<evidence type="ECO:0000256" key="3">
    <source>
        <dbReference type="ARBA" id="ARBA00022741"/>
    </source>
</evidence>
<keyword evidence="9" id="KW-1185">Reference proteome</keyword>
<dbReference type="PANTHER" id="PTHR27003">
    <property type="entry name" value="OS07G0166700 PROTEIN"/>
    <property type="match status" value="1"/>
</dbReference>
<reference evidence="8 9" key="1">
    <citation type="journal article" date="2018" name="Proc. Natl. Acad. Sci. U.S.A.">
        <title>Draft genome sequence of Camellia sinensis var. sinensis provides insights into the evolution of the tea genome and tea quality.</title>
        <authorList>
            <person name="Wei C."/>
            <person name="Yang H."/>
            <person name="Wang S."/>
            <person name="Zhao J."/>
            <person name="Liu C."/>
            <person name="Gao L."/>
            <person name="Xia E."/>
            <person name="Lu Y."/>
            <person name="Tai Y."/>
            <person name="She G."/>
            <person name="Sun J."/>
            <person name="Cao H."/>
            <person name="Tong W."/>
            <person name="Gao Q."/>
            <person name="Li Y."/>
            <person name="Deng W."/>
            <person name="Jiang X."/>
            <person name="Wang W."/>
            <person name="Chen Q."/>
            <person name="Zhang S."/>
            <person name="Li H."/>
            <person name="Wu J."/>
            <person name="Wang P."/>
            <person name="Li P."/>
            <person name="Shi C."/>
            <person name="Zheng F."/>
            <person name="Jian J."/>
            <person name="Huang B."/>
            <person name="Shan D."/>
            <person name="Shi M."/>
            <person name="Fang C."/>
            <person name="Yue Y."/>
            <person name="Li F."/>
            <person name="Li D."/>
            <person name="Wei S."/>
            <person name="Han B."/>
            <person name="Jiang C."/>
            <person name="Yin Y."/>
            <person name="Xia T."/>
            <person name="Zhang Z."/>
            <person name="Bennetzen J.L."/>
            <person name="Zhao S."/>
            <person name="Wan X."/>
        </authorList>
    </citation>
    <scope>NUCLEOTIDE SEQUENCE [LARGE SCALE GENOMIC DNA]</scope>
    <source>
        <strain evidence="9">cv. Shuchazao</strain>
        <tissue evidence="8">Leaf</tissue>
    </source>
</reference>
<dbReference type="InterPro" id="IPR017441">
    <property type="entry name" value="Protein_kinase_ATP_BS"/>
</dbReference>
<dbReference type="InterPro" id="IPR000719">
    <property type="entry name" value="Prot_kinase_dom"/>
</dbReference>
<evidence type="ECO:0000256" key="2">
    <source>
        <dbReference type="ARBA" id="ARBA00022679"/>
    </source>
</evidence>
<keyword evidence="5 6" id="KW-0067">ATP-binding</keyword>
<dbReference type="InterPro" id="IPR045272">
    <property type="entry name" value="ANXUR1/2-like"/>
</dbReference>
<keyword evidence="1" id="KW-0723">Serine/threonine-protein kinase</keyword>
<dbReference type="GO" id="GO:0009506">
    <property type="term" value="C:plasmodesma"/>
    <property type="evidence" value="ECO:0007669"/>
    <property type="project" value="TreeGrafter"/>
</dbReference>
<dbReference type="Proteomes" id="UP000306102">
    <property type="component" value="Unassembled WGS sequence"/>
</dbReference>
<organism evidence="8 9">
    <name type="scientific">Camellia sinensis var. sinensis</name>
    <name type="common">China tea</name>
    <dbReference type="NCBI Taxonomy" id="542762"/>
    <lineage>
        <taxon>Eukaryota</taxon>
        <taxon>Viridiplantae</taxon>
        <taxon>Streptophyta</taxon>
        <taxon>Embryophyta</taxon>
        <taxon>Tracheophyta</taxon>
        <taxon>Spermatophyta</taxon>
        <taxon>Magnoliopsida</taxon>
        <taxon>eudicotyledons</taxon>
        <taxon>Gunneridae</taxon>
        <taxon>Pentapetalae</taxon>
        <taxon>asterids</taxon>
        <taxon>Ericales</taxon>
        <taxon>Theaceae</taxon>
        <taxon>Camellia</taxon>
    </lineage>
</organism>
<dbReference type="PROSITE" id="PS50011">
    <property type="entry name" value="PROTEIN_KINASE_DOM"/>
    <property type="match status" value="1"/>
</dbReference>
<evidence type="ECO:0000256" key="6">
    <source>
        <dbReference type="PROSITE-ProRule" id="PRU10141"/>
    </source>
</evidence>
<dbReference type="STRING" id="542762.A0A4S4DSV3"/>
<dbReference type="Gene3D" id="3.30.200.20">
    <property type="entry name" value="Phosphorylase Kinase, domain 1"/>
    <property type="match status" value="1"/>
</dbReference>
<protein>
    <recommendedName>
        <fullName evidence="7">Protein kinase domain-containing protein</fullName>
    </recommendedName>
</protein>
<dbReference type="GO" id="GO:0004674">
    <property type="term" value="F:protein serine/threonine kinase activity"/>
    <property type="evidence" value="ECO:0007669"/>
    <property type="project" value="UniProtKB-KW"/>
</dbReference>
<dbReference type="Pfam" id="PF00069">
    <property type="entry name" value="Pkinase"/>
    <property type="match status" value="1"/>
</dbReference>
<evidence type="ECO:0000256" key="4">
    <source>
        <dbReference type="ARBA" id="ARBA00022777"/>
    </source>
</evidence>
<dbReference type="FunFam" id="3.30.200.20:FF:000039">
    <property type="entry name" value="receptor-like protein kinase FERONIA"/>
    <property type="match status" value="1"/>
</dbReference>
<feature type="binding site" evidence="6">
    <location>
        <position position="65"/>
    </location>
    <ligand>
        <name>ATP</name>
        <dbReference type="ChEBI" id="CHEBI:30616"/>
    </ligand>
</feature>
<dbReference type="GO" id="GO:0004714">
    <property type="term" value="F:transmembrane receptor protein tyrosine kinase activity"/>
    <property type="evidence" value="ECO:0007669"/>
    <property type="project" value="InterPro"/>
</dbReference>
<evidence type="ECO:0000313" key="9">
    <source>
        <dbReference type="Proteomes" id="UP000306102"/>
    </source>
</evidence>
<evidence type="ECO:0000256" key="5">
    <source>
        <dbReference type="ARBA" id="ARBA00022840"/>
    </source>
</evidence>
<evidence type="ECO:0000313" key="8">
    <source>
        <dbReference type="EMBL" id="THG06312.1"/>
    </source>
</evidence>
<dbReference type="PROSITE" id="PS00107">
    <property type="entry name" value="PROTEIN_KINASE_ATP"/>
    <property type="match status" value="1"/>
</dbReference>